<comment type="caution">
    <text evidence="1">The sequence shown here is derived from an EMBL/GenBank/DDBJ whole genome shotgun (WGS) entry which is preliminary data.</text>
</comment>
<evidence type="ECO:0000313" key="1">
    <source>
        <dbReference type="EMBL" id="GME31858.1"/>
    </source>
</evidence>
<keyword evidence="2" id="KW-1185">Reference proteome</keyword>
<dbReference type="EMBL" id="BSXG01000059">
    <property type="protein sequence ID" value="GME31858.1"/>
    <property type="molecule type" value="Genomic_DNA"/>
</dbReference>
<organism evidence="1 2">
    <name type="scientific">Neofusicoccum parvum</name>
    <dbReference type="NCBI Taxonomy" id="310453"/>
    <lineage>
        <taxon>Eukaryota</taxon>
        <taxon>Fungi</taxon>
        <taxon>Dikarya</taxon>
        <taxon>Ascomycota</taxon>
        <taxon>Pezizomycotina</taxon>
        <taxon>Dothideomycetes</taxon>
        <taxon>Dothideomycetes incertae sedis</taxon>
        <taxon>Botryosphaeriales</taxon>
        <taxon>Botryosphaeriaceae</taxon>
        <taxon>Neofusicoccum</taxon>
    </lineage>
</organism>
<evidence type="ECO:0000313" key="2">
    <source>
        <dbReference type="Proteomes" id="UP001165186"/>
    </source>
</evidence>
<reference evidence="1" key="1">
    <citation type="submission" date="2024-09" db="EMBL/GenBank/DDBJ databases">
        <title>Draft Genome Sequences of Neofusicoccum parvum.</title>
        <authorList>
            <person name="Ashida A."/>
            <person name="Camagna M."/>
            <person name="Tanaka A."/>
            <person name="Takemoto D."/>
        </authorList>
    </citation>
    <scope>NUCLEOTIDE SEQUENCE</scope>
    <source>
        <strain evidence="1">PPO83</strain>
    </source>
</reference>
<dbReference type="Proteomes" id="UP001165186">
    <property type="component" value="Unassembled WGS sequence"/>
</dbReference>
<gene>
    <name evidence="1" type="primary">g200</name>
    <name evidence="1" type="ORF">NpPPO83_00000200</name>
</gene>
<accession>A0ACB5S9U0</accession>
<sequence length="328" mass="36181">MPPTRVGHKKSRFGCIRCKQRHVKCDEQRPCGNCARHQVPCSLVLATLSPDDAAQPPPAPTPTDAARSSNCSPFHASRSASDASQSPSTLPLPQRPSHGPSPQHLGPLSATSSSQALSIRAKVSTIREALLELTDDVERLERSHSQTPSSQRQDAVDNGPPHAEGSMSTNEWLGDLSLLYHYLATDGLCLSHENRQGELWQNIVPELAFTRDSLMHGLLALSALHLAYMNPEKKRQYATQSARHQEIALSRLRNGLFDINEENCHEYFILTFMILVLTFCSISNPFDDMHRIDTHQLGQSLFLGQGKPLPRPPPPRPPSNAPRPPQAS</sequence>
<protein>
    <submittedName>
        <fullName evidence="1">Uncharacterized protein</fullName>
    </submittedName>
</protein>
<name>A0ACB5S9U0_9PEZI</name>
<proteinExistence type="predicted"/>